<feature type="transmembrane region" description="Helical" evidence="2">
    <location>
        <begin position="871"/>
        <end position="892"/>
    </location>
</feature>
<dbReference type="PANTHER" id="PTHR45655:SF13">
    <property type="entry name" value="SOLUBLE GUANYLATE CYCLASE GCY-32-RELATED"/>
    <property type="match status" value="1"/>
</dbReference>
<feature type="transmembrane region" description="Helical" evidence="2">
    <location>
        <begin position="181"/>
        <end position="201"/>
    </location>
</feature>
<organism evidence="4 5">
    <name type="scientific">Tritrichomonas musculus</name>
    <dbReference type="NCBI Taxonomy" id="1915356"/>
    <lineage>
        <taxon>Eukaryota</taxon>
        <taxon>Metamonada</taxon>
        <taxon>Parabasalia</taxon>
        <taxon>Tritrichomonadida</taxon>
        <taxon>Tritrichomonadidae</taxon>
        <taxon>Tritrichomonas</taxon>
    </lineage>
</organism>
<evidence type="ECO:0000313" key="5">
    <source>
        <dbReference type="Proteomes" id="UP001470230"/>
    </source>
</evidence>
<dbReference type="EMBL" id="JAPFFF010000005">
    <property type="protein sequence ID" value="KAK8889998.1"/>
    <property type="molecule type" value="Genomic_DNA"/>
</dbReference>
<sequence>MSVLSSRSSQSSITSTSHMTSTTSNAEDVRFEQWQESFFFPLYTEISRRGHLPKIIYIIQMVILFLQEVGVTMWCGSSLLHTTKFYKVLYYFTDWNILRTDNFDNCVIQYSIGMGVFFFTNLFLIYVLFYYYHKRIFLDSQIIILRLLFYPILDILLPFYACLVARSFVEISSGVSNGLSISFFVISIIIFIISVIELRYCKQFSTNTPVIDRSLLGSWDDDFLFLTIFSICYGSLLSTILDMFPKWLHVAAIIGYIILVWYRIYMLYFVPMLRFFVNSIFLGICIMCNFNLLLSLIHLFVNSIPSYIYFVITLVTFIGGVIFSTFWFDKKKKKLLDVLSYKSIQQNDLNDQNVDKIAHEHFDQIVFSSARDAISYIHVGVAFHADLLIDITFLRYLMINYAETSIIFAISKAASFFASDPQFLSYCLSIITRIPDPTTAQNYLIYQIRRIHVIRQSSVSVDASNQLLILQKMSRDTISQVRGFWSEIMNAKTDISFASLRYLRKITLKTDSAFIDARDRFPNSVSILNEYCRFQIEGMGDFSGAINSGKKVLQLNQGENLIIDHAFRSLVNVYPNYLLKNVMNARGDLLKKDIMMSDSFETMSSITSYSSFSTNSSSSSQIEFEEKYEEIISQLYNHGKLRVSLQSRMKSTHLKSLTIAQTWSLAQLLCCILVYLVLIIYVPTLRYKPNDLITCANGISQMTLNMYQISSIAAIQHVINLRDFSGISIMKQLLGIKNKDLNTNPSLMTKPFILMANVVDSLKDQYEKLLQLLMGTLKIYSSNFPEFYEENNFYRMEENKTINISLRSSIAFFISDAEIVSSYGDNPSDSKTTKMIELMINVKNINDKMNQLQKSIGSVGESIIKNSKKTFFLISILVIAVCFTVFGFFRILNIVSIFKQAKKCSDILRKTSPDLIKQSFMPIAKMGSNETICGNNVHNAHEINIWLIMYPIVVVLSILTALLFVLSSIVIFTVELAETKNIFDLLYDGTVRFTGLMNSLITFCLHSSEIISESDKNESLTKSIEMLRDSQESIDMKLMGSYDEIDSFYFTQSCSRSSLLDDFADYVKCLSIDNKINIAYSSIMILSKQDTSKKLNDHNFASLVFIIDMFLAKDLVDFQDLLVRYSNKQISSAAMKLIALSVTGLLVSFLVFLIEHMFSRTFLQSVDAIKQLIAMLPPVSVVTSSILMDFLNSNSKSEKYESLTSAPDSIISETTTASILVDHHFLIQAVNSAVNATTGFTPDQILGQKVDWLIPFPRFEENGYDTDISINSKFYATIQNMLTTRKSGRPNNNTINNNNRLANGYITKNCSVYNSFYTTPNYSSIGNSLGNSSKPPISETSSNFNLNINMSSSFAGSKLVSTNFGTSINSSSSTTTTSNLTLTHINSTLIGSKMISNNSNSNDACKKLNKNANNSASSISNSRKSASNVEVNEEEEAQDDDADDGYKGDPYVVLMTKCLTESGSLIPAKTTVLRVKEDSKSRPQVVLFIRDLSDENEKERELEDAKMRTEKLLKSIIPSQLEDLSSEFTADVATIILVEVSGLTEYVHTMSPQTLMQNLGVIYDSFEKKAKDYPAVSIVKTDSELLVACCGLFDHIGEIEYQVAQSVLFCSKMLDEMETINEQLDIDLHLRIAVNVGGPALGRLLNARTPSFEIVGPLIELAQRIVIEGENDVVQVGETVLQFLEKGKFEISNGMSLLNQNGTTDQIYIISNVFL</sequence>
<dbReference type="SMART" id="SM00044">
    <property type="entry name" value="CYCc"/>
    <property type="match status" value="1"/>
</dbReference>
<protein>
    <recommendedName>
        <fullName evidence="3">Guanylate cyclase domain-containing protein</fullName>
    </recommendedName>
</protein>
<feature type="region of interest" description="Disordered" evidence="1">
    <location>
        <begin position="1406"/>
        <end position="1446"/>
    </location>
</feature>
<evidence type="ECO:0000256" key="1">
    <source>
        <dbReference type="SAM" id="MobiDB-lite"/>
    </source>
</evidence>
<dbReference type="SUPFAM" id="SSF55073">
    <property type="entry name" value="Nucleotide cyclase"/>
    <property type="match status" value="1"/>
</dbReference>
<dbReference type="Gene3D" id="3.30.450.20">
    <property type="entry name" value="PAS domain"/>
    <property type="match status" value="1"/>
</dbReference>
<dbReference type="PROSITE" id="PS50125">
    <property type="entry name" value="GUANYLATE_CYCLASE_2"/>
    <property type="match status" value="1"/>
</dbReference>
<reference evidence="4 5" key="1">
    <citation type="submission" date="2024-04" db="EMBL/GenBank/DDBJ databases">
        <title>Tritrichomonas musculus Genome.</title>
        <authorList>
            <person name="Alves-Ferreira E."/>
            <person name="Grigg M."/>
            <person name="Lorenzi H."/>
            <person name="Galac M."/>
        </authorList>
    </citation>
    <scope>NUCLEOTIDE SEQUENCE [LARGE SCALE GENOMIC DNA]</scope>
    <source>
        <strain evidence="4 5">EAF2021</strain>
    </source>
</reference>
<keyword evidence="2" id="KW-1133">Transmembrane helix</keyword>
<feature type="transmembrane region" description="Helical" evidence="2">
    <location>
        <begin position="657"/>
        <end position="682"/>
    </location>
</feature>
<feature type="transmembrane region" description="Helical" evidence="2">
    <location>
        <begin position="222"/>
        <end position="241"/>
    </location>
</feature>
<name>A0ABR2KGR6_9EUKA</name>
<feature type="transmembrane region" description="Helical" evidence="2">
    <location>
        <begin position="55"/>
        <end position="80"/>
    </location>
</feature>
<keyword evidence="5" id="KW-1185">Reference proteome</keyword>
<evidence type="ECO:0000256" key="2">
    <source>
        <dbReference type="SAM" id="Phobius"/>
    </source>
</evidence>
<feature type="transmembrane region" description="Helical" evidence="2">
    <location>
        <begin position="1133"/>
        <end position="1152"/>
    </location>
</feature>
<feature type="transmembrane region" description="Helical" evidence="2">
    <location>
        <begin position="247"/>
        <end position="268"/>
    </location>
</feature>
<feature type="compositionally biased region" description="Acidic residues" evidence="1">
    <location>
        <begin position="1431"/>
        <end position="1443"/>
    </location>
</feature>
<accession>A0ABR2KGR6</accession>
<evidence type="ECO:0000313" key="4">
    <source>
        <dbReference type="EMBL" id="KAK8889998.1"/>
    </source>
</evidence>
<comment type="caution">
    <text evidence="4">The sequence shown here is derived from an EMBL/GenBank/DDBJ whole genome shotgun (WGS) entry which is preliminary data.</text>
</comment>
<dbReference type="Proteomes" id="UP001470230">
    <property type="component" value="Unassembled WGS sequence"/>
</dbReference>
<dbReference type="InterPro" id="IPR029787">
    <property type="entry name" value="Nucleotide_cyclase"/>
</dbReference>
<dbReference type="Pfam" id="PF00211">
    <property type="entry name" value="Guanylate_cyc"/>
    <property type="match status" value="1"/>
</dbReference>
<evidence type="ECO:0000259" key="3">
    <source>
        <dbReference type="PROSITE" id="PS50125"/>
    </source>
</evidence>
<dbReference type="Gene3D" id="3.30.70.1230">
    <property type="entry name" value="Nucleotide cyclase"/>
    <property type="match status" value="1"/>
</dbReference>
<feature type="transmembrane region" description="Helical" evidence="2">
    <location>
        <begin position="144"/>
        <end position="169"/>
    </location>
</feature>
<dbReference type="Pfam" id="PF13426">
    <property type="entry name" value="PAS_9"/>
    <property type="match status" value="1"/>
</dbReference>
<feature type="transmembrane region" description="Helical" evidence="2">
    <location>
        <begin position="307"/>
        <end position="328"/>
    </location>
</feature>
<feature type="transmembrane region" description="Helical" evidence="2">
    <location>
        <begin position="108"/>
        <end position="132"/>
    </location>
</feature>
<keyword evidence="2" id="KW-0812">Transmembrane</keyword>
<dbReference type="InterPro" id="IPR000014">
    <property type="entry name" value="PAS"/>
</dbReference>
<feature type="transmembrane region" description="Helical" evidence="2">
    <location>
        <begin position="280"/>
        <end position="301"/>
    </location>
</feature>
<dbReference type="InterPro" id="IPR001054">
    <property type="entry name" value="A/G_cyclase"/>
</dbReference>
<dbReference type="PANTHER" id="PTHR45655">
    <property type="entry name" value="GUANYLATE CYCLASE SOLUBLE SUBUNIT BETA-2"/>
    <property type="match status" value="1"/>
</dbReference>
<keyword evidence="2" id="KW-0472">Membrane</keyword>
<feature type="compositionally biased region" description="Low complexity" evidence="1">
    <location>
        <begin position="1410"/>
        <end position="1430"/>
    </location>
</feature>
<proteinExistence type="predicted"/>
<feature type="region of interest" description="Disordered" evidence="1">
    <location>
        <begin position="1"/>
        <end position="21"/>
    </location>
</feature>
<feature type="domain" description="Guanylate cyclase" evidence="3">
    <location>
        <begin position="1534"/>
        <end position="1666"/>
    </location>
</feature>
<gene>
    <name evidence="4" type="ORF">M9Y10_034756</name>
</gene>
<feature type="transmembrane region" description="Helical" evidence="2">
    <location>
        <begin position="945"/>
        <end position="972"/>
    </location>
</feature>